<dbReference type="PANTHER" id="PTHR33563:SF9">
    <property type="entry name" value="USPA DOMAIN-CONTAINING PROTEIN"/>
    <property type="match status" value="1"/>
</dbReference>
<dbReference type="GO" id="GO:0009073">
    <property type="term" value="P:aromatic amino acid family biosynthetic process"/>
    <property type="evidence" value="ECO:0007669"/>
    <property type="project" value="InterPro"/>
</dbReference>
<dbReference type="AlphaFoldDB" id="A0A833WS61"/>
<accession>A0A833WS61</accession>
<dbReference type="GO" id="GO:0003856">
    <property type="term" value="F:3-dehydroquinate synthase activity"/>
    <property type="evidence" value="ECO:0007669"/>
    <property type="project" value="InterPro"/>
</dbReference>
<dbReference type="Gramene" id="Jr_Scaffold_680_00020_p1">
    <property type="protein sequence ID" value="cds.Jr_Scaffold_680_00020_p1"/>
    <property type="gene ID" value="Jr_Scaffold_680_00020"/>
</dbReference>
<sequence length="256" mass="28647">MISSFGHGGNHRRSWPFRKRRSSLGNLRLHESPGSENYPENVVIVMDGMEEFTIEATKWALENVVVPGRSVLTLVGVMPWLNIPLYFKTAWLDVLKPPNVNEKGELGSDARNLKLQAVDELCRAYGVVAQKKVVMGHPSRLLAVEQITCLNATWVVLDRHQRKNSQFYAKKIPCNMVIMNDGGGADMIRGLPTISSGENTPVESPASVVPTPKVIISMEFDEILKERAHEYQDKKLRGSFLVEANALRDQAGRQEI</sequence>
<dbReference type="InterPro" id="IPR002812">
    <property type="entry name" value="DHQS"/>
</dbReference>
<reference evidence="1" key="1">
    <citation type="submission" date="2015-10" db="EMBL/GenBank/DDBJ databases">
        <authorList>
            <person name="Martinez-Garcia P.J."/>
            <person name="Crepeau M.W."/>
            <person name="Puiu D."/>
            <person name="Gonzalez-Ibeas D."/>
            <person name="Whalen J."/>
            <person name="Stevens K."/>
            <person name="Paul R."/>
            <person name="Butterfield T."/>
            <person name="Britton M."/>
            <person name="Reagan R."/>
            <person name="Chakraborty S."/>
            <person name="Walawage S.L."/>
            <person name="Vasquez-Gross H.A."/>
            <person name="Cardeno C."/>
            <person name="Famula R."/>
            <person name="Pratt K."/>
            <person name="Kuruganti S."/>
            <person name="Aradhya M.K."/>
            <person name="Leslie C.A."/>
            <person name="Dandekar A.M."/>
            <person name="Salzberg S.L."/>
            <person name="Wegrzyn J.L."/>
            <person name="Langley C.H."/>
            <person name="Neale D.B."/>
        </authorList>
    </citation>
    <scope>NUCLEOTIDE SEQUENCE</scope>
    <source>
        <tissue evidence="1">Leaves</tissue>
    </source>
</reference>
<dbReference type="EMBL" id="LIHL02000686">
    <property type="protein sequence ID" value="KAF5441924.1"/>
    <property type="molecule type" value="Genomic_DNA"/>
</dbReference>
<evidence type="ECO:0000313" key="2">
    <source>
        <dbReference type="Proteomes" id="UP000619265"/>
    </source>
</evidence>
<protein>
    <submittedName>
        <fullName evidence="1">Uncharacterized protein</fullName>
    </submittedName>
</protein>
<evidence type="ECO:0000313" key="1">
    <source>
        <dbReference type="EMBL" id="KAF5441924.1"/>
    </source>
</evidence>
<comment type="caution">
    <text evidence="1">The sequence shown here is derived from an EMBL/GenBank/DDBJ whole genome shotgun (WGS) entry which is preliminary data.</text>
</comment>
<proteinExistence type="predicted"/>
<reference evidence="1" key="2">
    <citation type="submission" date="2020-03" db="EMBL/GenBank/DDBJ databases">
        <title>Walnut 2.0.</title>
        <authorList>
            <person name="Marrano A."/>
            <person name="Britton M."/>
            <person name="Zimin A.V."/>
            <person name="Zaini P.A."/>
            <person name="Workman R."/>
            <person name="Puiu D."/>
            <person name="Bianco L."/>
            <person name="Allen B.J."/>
            <person name="Troggio M."/>
            <person name="Leslie C.A."/>
            <person name="Timp W."/>
            <person name="Dendekar A."/>
            <person name="Salzberg S.L."/>
            <person name="Neale D.B."/>
        </authorList>
    </citation>
    <scope>NUCLEOTIDE SEQUENCE</scope>
    <source>
        <tissue evidence="1">Leaves</tissue>
    </source>
</reference>
<organism evidence="1 2">
    <name type="scientific">Juglans regia</name>
    <name type="common">English walnut</name>
    <dbReference type="NCBI Taxonomy" id="51240"/>
    <lineage>
        <taxon>Eukaryota</taxon>
        <taxon>Viridiplantae</taxon>
        <taxon>Streptophyta</taxon>
        <taxon>Embryophyta</taxon>
        <taxon>Tracheophyta</taxon>
        <taxon>Spermatophyta</taxon>
        <taxon>Magnoliopsida</taxon>
        <taxon>eudicotyledons</taxon>
        <taxon>Gunneridae</taxon>
        <taxon>Pentapetalae</taxon>
        <taxon>rosids</taxon>
        <taxon>fabids</taxon>
        <taxon>Fagales</taxon>
        <taxon>Juglandaceae</taxon>
        <taxon>Juglans</taxon>
    </lineage>
</organism>
<dbReference type="GO" id="GO:0016491">
    <property type="term" value="F:oxidoreductase activity"/>
    <property type="evidence" value="ECO:0007669"/>
    <property type="project" value="InterPro"/>
</dbReference>
<gene>
    <name evidence="1" type="ORF">F2P56_037124</name>
</gene>
<dbReference type="PANTHER" id="PTHR33563">
    <property type="match status" value="1"/>
</dbReference>
<dbReference type="Proteomes" id="UP000619265">
    <property type="component" value="Unassembled WGS sequence"/>
</dbReference>
<name>A0A833WS61_JUGRE</name>